<evidence type="ECO:0000256" key="2">
    <source>
        <dbReference type="ARBA" id="ARBA00004648"/>
    </source>
</evidence>
<name>A0ABW4DN37_9LACO</name>
<comment type="caution">
    <text evidence="15">The sequence shown here is derived from an EMBL/GenBank/DDBJ whole genome shotgun (WGS) entry which is preliminary data.</text>
</comment>
<accession>A0ABW4DN37</accession>
<dbReference type="InterPro" id="IPR003406">
    <property type="entry name" value="Glyco_trans_14"/>
</dbReference>
<evidence type="ECO:0000256" key="9">
    <source>
        <dbReference type="ARBA" id="ARBA00022989"/>
    </source>
</evidence>
<sequence length="278" mass="32825">MAHKDPKIIEYNIKLLDCSSVDFYLHIDKKSQLNDYLYLEDIPKYSHVYFVPQFNIYWGGQNQIKAEIALFQAAFEKAYNYYHLISGQDMLVKSRDNFLMFFQEKEKDFLKIGREASGMMLDRVKYYHPISQTGLSRFQIGWRIGHMLVLLQKLFHINRCKVLPIYFGENWCSLTSSFVSFLLSKYEDGFIAKYFYCSGNADELYKQTIYKMWVNLIGSDNHANTSIRYVDWSENKASPKTLQIEDYDKIYSGNYLFARKVTSENGLPRRIFDGLNIK</sequence>
<keyword evidence="5" id="KW-0812">Transmembrane</keyword>
<evidence type="ECO:0000256" key="10">
    <source>
        <dbReference type="ARBA" id="ARBA00023034"/>
    </source>
</evidence>
<dbReference type="InterPro" id="IPR043538">
    <property type="entry name" value="XYLT"/>
</dbReference>
<keyword evidence="4" id="KW-0808">Transferase</keyword>
<keyword evidence="11" id="KW-0472">Membrane</keyword>
<dbReference type="PANTHER" id="PTHR46025">
    <property type="entry name" value="XYLOSYLTRANSFERASE OXT"/>
    <property type="match status" value="1"/>
</dbReference>
<keyword evidence="13" id="KW-0325">Glycoprotein</keyword>
<dbReference type="Proteomes" id="UP001597244">
    <property type="component" value="Unassembled WGS sequence"/>
</dbReference>
<evidence type="ECO:0000256" key="8">
    <source>
        <dbReference type="ARBA" id="ARBA00022968"/>
    </source>
</evidence>
<evidence type="ECO:0000256" key="4">
    <source>
        <dbReference type="ARBA" id="ARBA00022679"/>
    </source>
</evidence>
<keyword evidence="16" id="KW-1185">Reference proteome</keyword>
<organism evidence="15 16">
    <name type="scientific">Lapidilactobacillus mulanensis</name>
    <dbReference type="NCBI Taxonomy" id="2485999"/>
    <lineage>
        <taxon>Bacteria</taxon>
        <taxon>Bacillati</taxon>
        <taxon>Bacillota</taxon>
        <taxon>Bacilli</taxon>
        <taxon>Lactobacillales</taxon>
        <taxon>Lactobacillaceae</taxon>
        <taxon>Lapidilactobacillus</taxon>
    </lineage>
</organism>
<gene>
    <name evidence="15" type="ORF">ACFQ4L_08350</name>
</gene>
<evidence type="ECO:0000256" key="1">
    <source>
        <dbReference type="ARBA" id="ARBA00004323"/>
    </source>
</evidence>
<protein>
    <recommendedName>
        <fullName evidence="14">Peptide O-xylosyltransferase</fullName>
    </recommendedName>
</protein>
<evidence type="ECO:0000256" key="11">
    <source>
        <dbReference type="ARBA" id="ARBA00023136"/>
    </source>
</evidence>
<keyword evidence="7" id="KW-0256">Endoplasmic reticulum</keyword>
<dbReference type="RefSeq" id="WP_125578176.1">
    <property type="nucleotide sequence ID" value="NZ_JBHTOF010000095.1"/>
</dbReference>
<evidence type="ECO:0000256" key="3">
    <source>
        <dbReference type="ARBA" id="ARBA00022676"/>
    </source>
</evidence>
<evidence type="ECO:0000256" key="6">
    <source>
        <dbReference type="ARBA" id="ARBA00022723"/>
    </source>
</evidence>
<evidence type="ECO:0000313" key="16">
    <source>
        <dbReference type="Proteomes" id="UP001597244"/>
    </source>
</evidence>
<proteinExistence type="predicted"/>
<comment type="subcellular location">
    <subcellularLocation>
        <location evidence="2">Endoplasmic reticulum membrane</location>
        <topology evidence="2">Single-pass type II membrane protein</topology>
    </subcellularLocation>
    <subcellularLocation>
        <location evidence="1">Golgi apparatus membrane</location>
        <topology evidence="1">Single-pass type II membrane protein</topology>
    </subcellularLocation>
</comment>
<evidence type="ECO:0000313" key="15">
    <source>
        <dbReference type="EMBL" id="MFD1466072.1"/>
    </source>
</evidence>
<evidence type="ECO:0000256" key="12">
    <source>
        <dbReference type="ARBA" id="ARBA00023157"/>
    </source>
</evidence>
<dbReference type="EMBL" id="JBHTOF010000095">
    <property type="protein sequence ID" value="MFD1466072.1"/>
    <property type="molecule type" value="Genomic_DNA"/>
</dbReference>
<keyword evidence="10" id="KW-0333">Golgi apparatus</keyword>
<keyword evidence="12" id="KW-1015">Disulfide bond</keyword>
<evidence type="ECO:0000256" key="7">
    <source>
        <dbReference type="ARBA" id="ARBA00022824"/>
    </source>
</evidence>
<evidence type="ECO:0000256" key="13">
    <source>
        <dbReference type="ARBA" id="ARBA00023180"/>
    </source>
</evidence>
<evidence type="ECO:0000256" key="14">
    <source>
        <dbReference type="ARBA" id="ARBA00042865"/>
    </source>
</evidence>
<dbReference type="Pfam" id="PF02485">
    <property type="entry name" value="Branch"/>
    <property type="match status" value="1"/>
</dbReference>
<keyword evidence="9" id="KW-1133">Transmembrane helix</keyword>
<dbReference type="PANTHER" id="PTHR46025:SF3">
    <property type="entry name" value="XYLOSYLTRANSFERASE OXT"/>
    <property type="match status" value="1"/>
</dbReference>
<keyword evidence="3" id="KW-0328">Glycosyltransferase</keyword>
<evidence type="ECO:0000256" key="5">
    <source>
        <dbReference type="ARBA" id="ARBA00022692"/>
    </source>
</evidence>
<reference evidence="16" key="1">
    <citation type="journal article" date="2019" name="Int. J. Syst. Evol. Microbiol.">
        <title>The Global Catalogue of Microorganisms (GCM) 10K type strain sequencing project: providing services to taxonomists for standard genome sequencing and annotation.</title>
        <authorList>
            <consortium name="The Broad Institute Genomics Platform"/>
            <consortium name="The Broad Institute Genome Sequencing Center for Infectious Disease"/>
            <person name="Wu L."/>
            <person name="Ma J."/>
        </authorList>
    </citation>
    <scope>NUCLEOTIDE SEQUENCE [LARGE SCALE GENOMIC DNA]</scope>
    <source>
        <strain evidence="16">CCM 8951</strain>
    </source>
</reference>
<keyword evidence="8" id="KW-0735">Signal-anchor</keyword>
<keyword evidence="6" id="KW-0479">Metal-binding</keyword>